<dbReference type="Gene3D" id="3.55.50.30">
    <property type="match status" value="1"/>
</dbReference>
<dbReference type="EMBL" id="VOSC01000025">
    <property type="protein sequence ID" value="TXE09681.1"/>
    <property type="molecule type" value="Genomic_DNA"/>
</dbReference>
<accession>A0A5C7AMY1</accession>
<gene>
    <name evidence="4" type="ORF">FUA26_09335</name>
</gene>
<protein>
    <submittedName>
        <fullName evidence="4">FecR family protein</fullName>
    </submittedName>
</protein>
<sequence>MKKIIIKYLTNSIDNIELNKLKDWLKKPKNQEIFKNFITDDFNLNNTYTSVNVDEALNNVWKEINKKPKVIPFYKKNIFKYAAAASVVLLLAVSFFLNNKNQYNNTPIIVNNNIETGTDKAILTLGDGTNITLAKGQNYITSNISSNGEEIVYNKPNQKSTETAYNYLTIPRGGQYYLKLDDGTQVWLNSESKLKYPVSFANTEKRQVELVYGEAYFDVSPSHKNNGTKFSVTTNNQEIEVLGTEFNIKAYNNENEIYSTLIEGKINLKLGASIVAVKPNQQTVLNKTTNNITLNNVTDIYSVVSWKSGVFSFKDMPLNKIMKVLTRWYDSDVVFVNKDVENIEFTGILDKNQTIEEILNTIYNTNNVPYEINNKTIIFR</sequence>
<keyword evidence="5" id="KW-1185">Reference proteome</keyword>
<feature type="transmembrane region" description="Helical" evidence="1">
    <location>
        <begin position="78"/>
        <end position="97"/>
    </location>
</feature>
<dbReference type="GO" id="GO:0016989">
    <property type="term" value="F:sigma factor antagonist activity"/>
    <property type="evidence" value="ECO:0007669"/>
    <property type="project" value="TreeGrafter"/>
</dbReference>
<dbReference type="PANTHER" id="PTHR30273:SF2">
    <property type="entry name" value="PROTEIN FECR"/>
    <property type="match status" value="1"/>
</dbReference>
<proteinExistence type="predicted"/>
<comment type="caution">
    <text evidence="4">The sequence shown here is derived from an EMBL/GenBank/DDBJ whole genome shotgun (WGS) entry which is preliminary data.</text>
</comment>
<evidence type="ECO:0000313" key="5">
    <source>
        <dbReference type="Proteomes" id="UP000321790"/>
    </source>
</evidence>
<dbReference type="InterPro" id="IPR012373">
    <property type="entry name" value="Ferrdict_sens_TM"/>
</dbReference>
<keyword evidence="1" id="KW-0472">Membrane</keyword>
<feature type="domain" description="FecR protein" evidence="2">
    <location>
        <begin position="171"/>
        <end position="266"/>
    </location>
</feature>
<name>A0A5C7AMY1_9FLAO</name>
<evidence type="ECO:0000259" key="3">
    <source>
        <dbReference type="Pfam" id="PF16344"/>
    </source>
</evidence>
<dbReference type="OrthoDB" id="649666at2"/>
<dbReference type="RefSeq" id="WP_147134893.1">
    <property type="nucleotide sequence ID" value="NZ_VOSC01000025.1"/>
</dbReference>
<dbReference type="Gene3D" id="2.60.120.1440">
    <property type="match status" value="1"/>
</dbReference>
<dbReference type="PIRSF" id="PIRSF018266">
    <property type="entry name" value="FecR"/>
    <property type="match status" value="1"/>
</dbReference>
<dbReference type="InterPro" id="IPR006860">
    <property type="entry name" value="FecR"/>
</dbReference>
<dbReference type="Proteomes" id="UP000321790">
    <property type="component" value="Unassembled WGS sequence"/>
</dbReference>
<dbReference type="InterPro" id="IPR032508">
    <property type="entry name" value="FecR_C"/>
</dbReference>
<feature type="domain" description="Protein FecR C-terminal" evidence="3">
    <location>
        <begin position="311"/>
        <end position="378"/>
    </location>
</feature>
<evidence type="ECO:0000259" key="2">
    <source>
        <dbReference type="Pfam" id="PF04773"/>
    </source>
</evidence>
<keyword evidence="1" id="KW-1133">Transmembrane helix</keyword>
<evidence type="ECO:0000256" key="1">
    <source>
        <dbReference type="SAM" id="Phobius"/>
    </source>
</evidence>
<organism evidence="4 5">
    <name type="scientific">Seonamhaeicola algicola</name>
    <dbReference type="NCBI Taxonomy" id="1719036"/>
    <lineage>
        <taxon>Bacteria</taxon>
        <taxon>Pseudomonadati</taxon>
        <taxon>Bacteroidota</taxon>
        <taxon>Flavobacteriia</taxon>
        <taxon>Flavobacteriales</taxon>
        <taxon>Flavobacteriaceae</taxon>
    </lineage>
</organism>
<dbReference type="PANTHER" id="PTHR30273">
    <property type="entry name" value="PERIPLASMIC SIGNAL SENSOR AND SIGMA FACTOR ACTIVATOR FECR-RELATED"/>
    <property type="match status" value="1"/>
</dbReference>
<reference evidence="5" key="1">
    <citation type="submission" date="2019-08" db="EMBL/GenBank/DDBJ databases">
        <title>Seonamhaeicola sediminis sp. nov., isolated from marine sediment.</title>
        <authorList>
            <person name="Cao W.R."/>
        </authorList>
    </citation>
    <scope>NUCLEOTIDE SEQUENCE [LARGE SCALE GENOMIC DNA]</scope>
    <source>
        <strain evidence="5">Gy8</strain>
    </source>
</reference>
<dbReference type="Pfam" id="PF16344">
    <property type="entry name" value="FecR_C"/>
    <property type="match status" value="1"/>
</dbReference>
<dbReference type="Pfam" id="PF04773">
    <property type="entry name" value="FecR"/>
    <property type="match status" value="1"/>
</dbReference>
<evidence type="ECO:0000313" key="4">
    <source>
        <dbReference type="EMBL" id="TXE09681.1"/>
    </source>
</evidence>
<dbReference type="AlphaFoldDB" id="A0A5C7AMY1"/>
<keyword evidence="1" id="KW-0812">Transmembrane</keyword>